<dbReference type="PANTHER" id="PTHR12147">
    <property type="entry name" value="METALLOPEPTIDASE M28 FAMILY MEMBER"/>
    <property type="match status" value="1"/>
</dbReference>
<keyword evidence="3" id="KW-1185">Reference proteome</keyword>
<dbReference type="EMBL" id="SDHW01000002">
    <property type="protein sequence ID" value="RXK60711.1"/>
    <property type="molecule type" value="Genomic_DNA"/>
</dbReference>
<gene>
    <name evidence="2" type="ORF">ESA94_09620</name>
</gene>
<dbReference type="InterPro" id="IPR007484">
    <property type="entry name" value="Peptidase_M28"/>
</dbReference>
<comment type="caution">
    <text evidence="2">The sequence shown here is derived from an EMBL/GenBank/DDBJ whole genome shotgun (WGS) entry which is preliminary data.</text>
</comment>
<organism evidence="2 3">
    <name type="scientific">Lacibacter luteus</name>
    <dbReference type="NCBI Taxonomy" id="2508719"/>
    <lineage>
        <taxon>Bacteria</taxon>
        <taxon>Pseudomonadati</taxon>
        <taxon>Bacteroidota</taxon>
        <taxon>Chitinophagia</taxon>
        <taxon>Chitinophagales</taxon>
        <taxon>Chitinophagaceae</taxon>
        <taxon>Lacibacter</taxon>
    </lineage>
</organism>
<evidence type="ECO:0000259" key="1">
    <source>
        <dbReference type="SMART" id="SM00228"/>
    </source>
</evidence>
<dbReference type="SMART" id="SM00228">
    <property type="entry name" value="PDZ"/>
    <property type="match status" value="1"/>
</dbReference>
<protein>
    <submittedName>
        <fullName evidence="2">M28 family peptidase</fullName>
    </submittedName>
</protein>
<accession>A0A4Q1CJ83</accession>
<feature type="domain" description="PDZ" evidence="1">
    <location>
        <begin position="516"/>
        <end position="588"/>
    </location>
</feature>
<reference evidence="2 3" key="1">
    <citation type="submission" date="2019-01" db="EMBL/GenBank/DDBJ databases">
        <title>Lacibacter sp. strain TTM-7.</title>
        <authorList>
            <person name="Chen W.-M."/>
        </authorList>
    </citation>
    <scope>NUCLEOTIDE SEQUENCE [LARGE SCALE GENOMIC DNA]</scope>
    <source>
        <strain evidence="2 3">TTM-7</strain>
    </source>
</reference>
<dbReference type="InterPro" id="IPR036034">
    <property type="entry name" value="PDZ_sf"/>
</dbReference>
<dbReference type="InterPro" id="IPR001478">
    <property type="entry name" value="PDZ"/>
</dbReference>
<dbReference type="PANTHER" id="PTHR12147:SF26">
    <property type="entry name" value="PEPTIDASE M28 DOMAIN-CONTAINING PROTEIN"/>
    <property type="match status" value="1"/>
</dbReference>
<dbReference type="Proteomes" id="UP000290204">
    <property type="component" value="Unassembled WGS sequence"/>
</dbReference>
<dbReference type="SUPFAM" id="SSF53187">
    <property type="entry name" value="Zn-dependent exopeptidases"/>
    <property type="match status" value="1"/>
</dbReference>
<dbReference type="Gene3D" id="2.30.42.10">
    <property type="match status" value="1"/>
</dbReference>
<dbReference type="InterPro" id="IPR045175">
    <property type="entry name" value="M28_fam"/>
</dbReference>
<dbReference type="GO" id="GO:0006508">
    <property type="term" value="P:proteolysis"/>
    <property type="evidence" value="ECO:0007669"/>
    <property type="project" value="InterPro"/>
</dbReference>
<dbReference type="AlphaFoldDB" id="A0A4Q1CJ83"/>
<dbReference type="Pfam" id="PF04389">
    <property type="entry name" value="Peptidase_M28"/>
    <property type="match status" value="1"/>
</dbReference>
<proteinExistence type="predicted"/>
<dbReference type="OrthoDB" id="1521787at2"/>
<dbReference type="SUPFAM" id="SSF50156">
    <property type="entry name" value="PDZ domain-like"/>
    <property type="match status" value="1"/>
</dbReference>
<dbReference type="Gene3D" id="3.40.630.10">
    <property type="entry name" value="Zn peptidases"/>
    <property type="match status" value="2"/>
</dbReference>
<name>A0A4Q1CJ83_9BACT</name>
<evidence type="ECO:0000313" key="3">
    <source>
        <dbReference type="Proteomes" id="UP000290204"/>
    </source>
</evidence>
<dbReference type="GO" id="GO:0008235">
    <property type="term" value="F:metalloexopeptidase activity"/>
    <property type="evidence" value="ECO:0007669"/>
    <property type="project" value="InterPro"/>
</dbReference>
<dbReference type="Pfam" id="PF13180">
    <property type="entry name" value="PDZ_2"/>
    <property type="match status" value="1"/>
</dbReference>
<evidence type="ECO:0000313" key="2">
    <source>
        <dbReference type="EMBL" id="RXK60711.1"/>
    </source>
</evidence>
<sequence>MKAVANVGAIYLRHLRSLETFTCDCKGLFKFPRGQASKPASVYLYSQIALTFMKNVFFGFIGLLFSVVSNAQKLSKADKVSLENLRNHVSYLADDQLEGRRTGTKGEELAYVYISQQFEKNGLTAKGEKGFLQPFEVNEGKQIQPSTFFIIDGEHLKVQTDFFPLAWSVNGTIETVAAASLHENGGAWFWDIKELLVENEKNPHFDLVSSIRTKEKDAVTKGATALIIYNSGTKDAGLKYDGKDRSALSAIPVIVLQKRLADKLAADPSHMMDIKLKMEQGDKIRKGHNVVAYIDNNAATTIIIGAHYDHLGYGEDNNSRHTGEKSIHNGADDNASGTAALLELSRLLKLSTDKTNNYLFIAFSGEELGLYGSKYFTDHPTISLSNVNYMINMDMVGRFSDSSKTITIGGIGTSPSWSALIAEKKPAFTIKIDSSGTGPSDHTSFYRKDLPVLFFFTGLHTDYHKPSDDFDKINYNGQLLIVKYITRLIARTGKEQKLAFTKTREQQTSTSTRFTVSMGIMPDYTFSGAGVKVDGVSAGRAAEKAGIKAGDVVTKLGEFEVSSVESYMQALSKFKKGDATKVKIKRGATELEFDIAF</sequence>